<geneLocation type="plasmid" evidence="3 4">
    <name>lbp1</name>
</geneLocation>
<dbReference type="Proteomes" id="UP000058857">
    <property type="component" value="Chromosome 1"/>
</dbReference>
<reference evidence="2 4" key="1">
    <citation type="journal article" date="2015" name="PLoS Negl. Trop. Dis.">
        <title>Distribution of Plasmids in Distinct Leptospira Pathogenic Species.</title>
        <authorList>
            <person name="Wang Y."/>
            <person name="Zhuang X."/>
            <person name="Zhong Y."/>
            <person name="Zhang C."/>
            <person name="Zhang Y."/>
            <person name="Zeng L."/>
            <person name="Zhu Y."/>
            <person name="He P."/>
            <person name="Dong K."/>
            <person name="Pal U."/>
            <person name="Guo X."/>
            <person name="Qin J."/>
        </authorList>
    </citation>
    <scope>NUCLEOTIDE SEQUENCE [LARGE SCALE GENOMIC DNA]</scope>
    <source>
        <strain evidence="2 4">56604</strain>
        <plasmid evidence="3">lbp1</plasmid>
        <plasmid evidence="4">Plasmid lbp1</plasmid>
    </source>
</reference>
<dbReference type="Proteomes" id="UP000058857">
    <property type="component" value="Plasmid lbp1"/>
</dbReference>
<feature type="transmembrane region" description="Helical" evidence="1">
    <location>
        <begin position="6"/>
        <end position="26"/>
    </location>
</feature>
<dbReference type="PATRIC" id="fig|280505.15.peg.2942"/>
<name>A0A0S2IUA2_LEPBO</name>
<sequence>MRILEYFNYFAIFFLHEFLVVILIFLRTTILKICLKICRM</sequence>
<organism evidence="2">
    <name type="scientific">Leptospira borgpetersenii serovar Ballum</name>
    <dbReference type="NCBI Taxonomy" id="280505"/>
    <lineage>
        <taxon>Bacteria</taxon>
        <taxon>Pseudomonadati</taxon>
        <taxon>Spirochaetota</taxon>
        <taxon>Spirochaetia</taxon>
        <taxon>Leptospirales</taxon>
        <taxon>Leptospiraceae</taxon>
        <taxon>Leptospira</taxon>
    </lineage>
</organism>
<keyword evidence="1" id="KW-1133">Transmembrane helix</keyword>
<keyword evidence="1" id="KW-0472">Membrane</keyword>
<evidence type="ECO:0000256" key="1">
    <source>
        <dbReference type="SAM" id="Phobius"/>
    </source>
</evidence>
<evidence type="ECO:0000313" key="4">
    <source>
        <dbReference type="Proteomes" id="UP000058857"/>
    </source>
</evidence>
<keyword evidence="1" id="KW-0812">Transmembrane</keyword>
<accession>A0A0S2IUA2</accession>
<dbReference type="EMBL" id="CP012029">
    <property type="protein sequence ID" value="ALO27223.1"/>
    <property type="molecule type" value="Genomic_DNA"/>
</dbReference>
<dbReference type="EMBL" id="CP012031">
    <property type="protein sequence ID" value="ALO28561.1"/>
    <property type="molecule type" value="Genomic_DNA"/>
</dbReference>
<keyword evidence="3" id="KW-0614">Plasmid</keyword>
<gene>
    <name evidence="2" type="ORF">LBBP_03014</name>
    <name evidence="3" type="ORF">LBBP_04460</name>
</gene>
<dbReference type="AlphaFoldDB" id="A0A0S2IUA2"/>
<protein>
    <submittedName>
        <fullName evidence="2">Uncharacterized protein</fullName>
    </submittedName>
</protein>
<evidence type="ECO:0000313" key="2">
    <source>
        <dbReference type="EMBL" id="ALO27223.1"/>
    </source>
</evidence>
<proteinExistence type="predicted"/>
<evidence type="ECO:0000313" key="3">
    <source>
        <dbReference type="EMBL" id="ALO28561.1"/>
    </source>
</evidence>